<name>A0A9N8E930_9STRA</name>
<dbReference type="Proteomes" id="UP001153069">
    <property type="component" value="Unassembled WGS sequence"/>
</dbReference>
<protein>
    <recommendedName>
        <fullName evidence="2">C2 domain-containing protein</fullName>
    </recommendedName>
</protein>
<dbReference type="CDD" id="cd00030">
    <property type="entry name" value="C2"/>
    <property type="match status" value="1"/>
</dbReference>
<dbReference type="PROSITE" id="PS50004">
    <property type="entry name" value="C2"/>
    <property type="match status" value="1"/>
</dbReference>
<feature type="compositionally biased region" description="Polar residues" evidence="1">
    <location>
        <begin position="818"/>
        <end position="858"/>
    </location>
</feature>
<feature type="region of interest" description="Disordered" evidence="1">
    <location>
        <begin position="340"/>
        <end position="359"/>
    </location>
</feature>
<evidence type="ECO:0000313" key="4">
    <source>
        <dbReference type="Proteomes" id="UP001153069"/>
    </source>
</evidence>
<evidence type="ECO:0000256" key="1">
    <source>
        <dbReference type="SAM" id="MobiDB-lite"/>
    </source>
</evidence>
<feature type="region of interest" description="Disordered" evidence="1">
    <location>
        <begin position="809"/>
        <end position="869"/>
    </location>
</feature>
<dbReference type="EMBL" id="CAICTM010000642">
    <property type="protein sequence ID" value="CAB9514280.1"/>
    <property type="molecule type" value="Genomic_DNA"/>
</dbReference>
<dbReference type="SUPFAM" id="SSF49562">
    <property type="entry name" value="C2 domain (Calcium/lipid-binding domain, CaLB)"/>
    <property type="match status" value="1"/>
</dbReference>
<sequence>MIETLEIKLNVVQGDQLVAKDRNLMGAWTTSDPYVIVSIYPRGLEDAEGAPDCIKLGKSETIRYCLSPKWEFETSVELPLEDVSDDCQFEVKIVDWDEDAFDEEAVDNLMGIVPVNVTPTMYRNSPRNTRTRWYGVPASSADRASGRIQCTIDVTKRRKPRSEIPPPVYRKPSGVPITNQATYTPTEAEIAFNNQLREAETQGGGSVMTDMKVSMLSLRGSVQGASENVKQSTLGKLATGAAETVTATATGSINVMGQVAMGSVNGVKQVAVGSTNMAIGGVTGVAQVASYGAVQVATGSMNAAAQVATGSMNVAAQGLKATAGVVTAPLNIFTASKRSSDANNNLQRKSGGAGGMMRSLSSRNLFSSMTFTAKASGPEENGRELKRSSSSSSLFSSMSSSISGRSERRTALGDTRSATASRNKSSTKAAETKPQQNKPEAPRDKPPKQPVAPSAKEEKEKLKPPKQPVDPSSAKEEKEKLKLDMDAVGDAAAKSDRPKPVRQRSAPRIRKSNGTKKAKPMEGGEWPDDINNNNNNSEEASPSDSEKSKRKSETKKNKQKSETKKGKIKTSRSSDSEQRKSDKKKKDKKKTIRKSKSEVANLSSSSSLGGMQDSASSLSSRSSVKSRSSKVKKSSSSNINKKKNENSLLGPFERQDTDDSILKPAVPEIGDAKLGYQIGKPLSTEHNNQEGRRSSMELNKPERSASMGHTMKRFSMEHARQEGRKDHGQPGRSASVGHNQKPPGMDNINMDSSTAETINPREVAAMRRSIVEKDTQLLILQRELDELRRSAQKRGSMGHESAYSASMSYSSDRYGSVGSMQSLEDASSRRGSTSFSGAETSENSLTEAQTPFQQSANHTAIAAPPKQEDEAGFYVDAEGTTYYLDANGIEYYQDPKDGGWYADFVPNGQQTNENTTGWYVDVDGGNYYVDQFGIEYFPNPKDGEYYDVRGRRLYLGDAPKEKPLGNDMVTARLGA</sequence>
<feature type="compositionally biased region" description="Polar residues" evidence="1">
    <location>
        <begin position="416"/>
        <end position="438"/>
    </location>
</feature>
<feature type="compositionally biased region" description="Basic and acidic residues" evidence="1">
    <location>
        <begin position="714"/>
        <end position="729"/>
    </location>
</feature>
<accession>A0A9N8E930</accession>
<organism evidence="3 4">
    <name type="scientific">Seminavis robusta</name>
    <dbReference type="NCBI Taxonomy" id="568900"/>
    <lineage>
        <taxon>Eukaryota</taxon>
        <taxon>Sar</taxon>
        <taxon>Stramenopiles</taxon>
        <taxon>Ochrophyta</taxon>
        <taxon>Bacillariophyta</taxon>
        <taxon>Bacillariophyceae</taxon>
        <taxon>Bacillariophycidae</taxon>
        <taxon>Naviculales</taxon>
        <taxon>Naviculaceae</taxon>
        <taxon>Seminavis</taxon>
    </lineage>
</organism>
<feature type="region of interest" description="Disordered" evidence="1">
    <location>
        <begin position="159"/>
        <end position="178"/>
    </location>
</feature>
<evidence type="ECO:0000313" key="3">
    <source>
        <dbReference type="EMBL" id="CAB9514280.1"/>
    </source>
</evidence>
<dbReference type="Pfam" id="PF00168">
    <property type="entry name" value="C2"/>
    <property type="match status" value="1"/>
</dbReference>
<feature type="compositionally biased region" description="Basic residues" evidence="1">
    <location>
        <begin position="581"/>
        <end position="594"/>
    </location>
</feature>
<dbReference type="Gene3D" id="2.60.40.150">
    <property type="entry name" value="C2 domain"/>
    <property type="match status" value="1"/>
</dbReference>
<feature type="compositionally biased region" description="Basic and acidic residues" evidence="1">
    <location>
        <begin position="687"/>
        <end position="703"/>
    </location>
</feature>
<dbReference type="InterPro" id="IPR000008">
    <property type="entry name" value="C2_dom"/>
</dbReference>
<comment type="caution">
    <text evidence="3">The sequence shown here is derived from an EMBL/GenBank/DDBJ whole genome shotgun (WGS) entry which is preliminary data.</text>
</comment>
<dbReference type="AlphaFoldDB" id="A0A9N8E930"/>
<reference evidence="3" key="1">
    <citation type="submission" date="2020-06" db="EMBL/GenBank/DDBJ databases">
        <authorList>
            <consortium name="Plant Systems Biology data submission"/>
        </authorList>
    </citation>
    <scope>NUCLEOTIDE SEQUENCE</scope>
    <source>
        <strain evidence="3">D6</strain>
    </source>
</reference>
<feature type="region of interest" description="Disordered" evidence="1">
    <location>
        <begin position="374"/>
        <end position="753"/>
    </location>
</feature>
<dbReference type="SMART" id="SM00239">
    <property type="entry name" value="C2"/>
    <property type="match status" value="1"/>
</dbReference>
<proteinExistence type="predicted"/>
<feature type="domain" description="C2" evidence="2">
    <location>
        <begin position="1"/>
        <end position="134"/>
    </location>
</feature>
<gene>
    <name evidence="3" type="ORF">SEMRO_643_G180390.1</name>
</gene>
<dbReference type="OrthoDB" id="5973539at2759"/>
<feature type="compositionally biased region" description="Low complexity" evidence="1">
    <location>
        <begin position="388"/>
        <end position="404"/>
    </location>
</feature>
<feature type="compositionally biased region" description="Basic and acidic residues" evidence="1">
    <location>
        <begin position="554"/>
        <end position="565"/>
    </location>
</feature>
<feature type="compositionally biased region" description="Low complexity" evidence="1">
    <location>
        <begin position="598"/>
        <end position="626"/>
    </location>
</feature>
<evidence type="ECO:0000259" key="2">
    <source>
        <dbReference type="PROSITE" id="PS50004"/>
    </source>
</evidence>
<dbReference type="InterPro" id="IPR035892">
    <property type="entry name" value="C2_domain_sf"/>
</dbReference>
<keyword evidence="4" id="KW-1185">Reference proteome</keyword>
<feature type="compositionally biased region" description="Basic and acidic residues" evidence="1">
    <location>
        <begin position="473"/>
        <end position="485"/>
    </location>
</feature>
<feature type="compositionally biased region" description="Basic residues" evidence="1">
    <location>
        <begin position="500"/>
        <end position="518"/>
    </location>
</feature>